<feature type="compositionally biased region" description="Basic residues" evidence="1">
    <location>
        <begin position="258"/>
        <end position="267"/>
    </location>
</feature>
<sequence length="267" mass="30249">MLNTEDSRAVLRTAFKPHEFDEKRQQELGPSTRRAIKILQKLEKDLDELSSPSLMGELAHRRHFEMEAKFSEAVTIQSGDEYGAKGRRLQKAIPLGIWNCLSGRMDVYVRLAQVQGEVMASGDAIWFPHGYPGDEVHEQDQQLLNATLETSLQEVVELGVEIKNESDDDLLPLPELEFINEPGTSSGTTSRKPKKRVRRNAVSKSAKKTSSLRVTTTTKANKRSRQIVKEVVSSESDEFETPDSELLDIMEEEVVEPKKKKRNARHH</sequence>
<evidence type="ECO:0000313" key="4">
    <source>
        <dbReference type="Proteomes" id="UP001158576"/>
    </source>
</evidence>
<organism evidence="3 4">
    <name type="scientific">Oikopleura dioica</name>
    <name type="common">Tunicate</name>
    <dbReference type="NCBI Taxonomy" id="34765"/>
    <lineage>
        <taxon>Eukaryota</taxon>
        <taxon>Metazoa</taxon>
        <taxon>Chordata</taxon>
        <taxon>Tunicata</taxon>
        <taxon>Appendicularia</taxon>
        <taxon>Copelata</taxon>
        <taxon>Oikopleuridae</taxon>
        <taxon>Oikopleura</taxon>
    </lineage>
</organism>
<feature type="compositionally biased region" description="Polar residues" evidence="1">
    <location>
        <begin position="208"/>
        <end position="219"/>
    </location>
</feature>
<proteinExistence type="predicted"/>
<dbReference type="EMBL" id="OU015568">
    <property type="protein sequence ID" value="CAG5076900.1"/>
    <property type="molecule type" value="Genomic_DNA"/>
</dbReference>
<dbReference type="Proteomes" id="UP001158576">
    <property type="component" value="Chromosome 2"/>
</dbReference>
<evidence type="ECO:0000313" key="2">
    <source>
        <dbReference type="EMBL" id="CAG5076900.1"/>
    </source>
</evidence>
<evidence type="ECO:0000256" key="1">
    <source>
        <dbReference type="SAM" id="MobiDB-lite"/>
    </source>
</evidence>
<feature type="compositionally biased region" description="Basic residues" evidence="1">
    <location>
        <begin position="191"/>
        <end position="207"/>
    </location>
</feature>
<dbReference type="EMBL" id="OU015567">
    <property type="protein sequence ID" value="CAG5112249.1"/>
    <property type="molecule type" value="Genomic_DNA"/>
</dbReference>
<dbReference type="Proteomes" id="UP001158576">
    <property type="component" value="Chromosome PAR"/>
</dbReference>
<reference evidence="3 4" key="1">
    <citation type="submission" date="2021-04" db="EMBL/GenBank/DDBJ databases">
        <authorList>
            <person name="Bliznina A."/>
        </authorList>
    </citation>
    <scope>NUCLEOTIDE SEQUENCE [LARGE SCALE GENOMIC DNA]</scope>
</reference>
<protein>
    <submittedName>
        <fullName evidence="2">Oidioi.mRNA.OKI2018_I69.PAR.g8581.t1.cds</fullName>
    </submittedName>
    <submittedName>
        <fullName evidence="3">Oidioi.mRNA.OKI2018_I69.chr2.g6484.t1.cds</fullName>
    </submittedName>
</protein>
<keyword evidence="4" id="KW-1185">Reference proteome</keyword>
<feature type="region of interest" description="Disordered" evidence="1">
    <location>
        <begin position="176"/>
        <end position="267"/>
    </location>
</feature>
<evidence type="ECO:0000313" key="3">
    <source>
        <dbReference type="EMBL" id="CAG5112249.1"/>
    </source>
</evidence>
<accession>A0ABN7TA86</accession>
<name>A0ABN7TA86_OIKDI</name>
<gene>
    <name evidence="2" type="ORF">OKIOD_LOCUS139</name>
    <name evidence="3" type="ORF">OKIOD_LOCUS15249</name>
</gene>
<feature type="compositionally biased region" description="Acidic residues" evidence="1">
    <location>
        <begin position="235"/>
        <end position="254"/>
    </location>
</feature>